<evidence type="ECO:0000313" key="2">
    <source>
        <dbReference type="Proteomes" id="UP000326582"/>
    </source>
</evidence>
<evidence type="ECO:0000313" key="1">
    <source>
        <dbReference type="EMBL" id="QFZ28103.1"/>
    </source>
</evidence>
<protein>
    <submittedName>
        <fullName evidence="1">Uncharacterized protein</fullName>
    </submittedName>
</protein>
<dbReference type="EMBL" id="CP038487">
    <property type="protein sequence ID" value="QFZ28103.1"/>
    <property type="molecule type" value="Genomic_DNA"/>
</dbReference>
<dbReference type="Proteomes" id="UP000326582">
    <property type="component" value="Chromosome 4"/>
</dbReference>
<reference evidence="2" key="1">
    <citation type="journal article" date="2019" name="MBio">
        <title>Comparative genomics for the elucidation of multidrug resistance (MDR) in Candida lusitaniae.</title>
        <authorList>
            <person name="Kannan A."/>
            <person name="Asner S.A."/>
            <person name="Trachsel E."/>
            <person name="Kelly S."/>
            <person name="Parker J."/>
            <person name="Sanglard D."/>
        </authorList>
    </citation>
    <scope>NUCLEOTIDE SEQUENCE [LARGE SCALE GENOMIC DNA]</scope>
    <source>
        <strain evidence="2">P1</strain>
    </source>
</reference>
<proteinExistence type="predicted"/>
<accession>A0ACD0WLQ8</accession>
<sequence length="200" mass="22892">MLGGKRHLKGRKQSNDVSASRKTWLPADVGDVDAFPSLFFVFSFFVSWSQQSLETIKKTGSKKKGRGESHSIQAISKEVRKVRRFGAQMKFLRMAIMTRCVFFFLFFCSIVGPTSSRKWRGVRAPLPRPRKSDTDQSWRASRHRHVPGCAAVSRLCSVNLSPRPRGWFAPLWDPLRRRWFGPALTLLGSQRAGHKTPRQF</sequence>
<keyword evidence="2" id="KW-1185">Reference proteome</keyword>
<name>A0ACD0WLQ8_CLALS</name>
<organism evidence="1 2">
    <name type="scientific">Clavispora lusitaniae</name>
    <name type="common">Candida lusitaniae</name>
    <dbReference type="NCBI Taxonomy" id="36911"/>
    <lineage>
        <taxon>Eukaryota</taxon>
        <taxon>Fungi</taxon>
        <taxon>Dikarya</taxon>
        <taxon>Ascomycota</taxon>
        <taxon>Saccharomycotina</taxon>
        <taxon>Pichiomycetes</taxon>
        <taxon>Metschnikowiaceae</taxon>
        <taxon>Clavispora</taxon>
    </lineage>
</organism>
<gene>
    <name evidence="1" type="ORF">EJF14_40128</name>
</gene>